<keyword evidence="2" id="KW-1185">Reference proteome</keyword>
<accession>A0A0D3A099</accession>
<dbReference type="Proteomes" id="UP000032141">
    <property type="component" value="Unassembled WGS sequence"/>
</dbReference>
<name>A0A0D3A099_BRAOL</name>
<proteinExistence type="predicted"/>
<dbReference type="EnsemblPlants" id="Bo17037s010.1">
    <property type="protein sequence ID" value="Bo17037s010.1"/>
    <property type="gene ID" value="Bo17037s010"/>
</dbReference>
<dbReference type="Gramene" id="Bo17037s010.1">
    <property type="protein sequence ID" value="Bo17037s010.1"/>
    <property type="gene ID" value="Bo17037s010"/>
</dbReference>
<dbReference type="HOGENOM" id="CLU_3053185_0_0_1"/>
<sequence length="54" mass="5645">MGTVPGDALSSLAPIGTTTRMDSSSVTLSVHGSQELMLQLVHSTRQTIGFSIVE</sequence>
<reference evidence="1" key="1">
    <citation type="journal article" date="2014" name="Genome Biol.">
        <title>Transcriptome and methylome profiling reveals relics of genome dominance in the mesopolyploid Brassica oleracea.</title>
        <authorList>
            <person name="Parkin I.A."/>
            <person name="Koh C."/>
            <person name="Tang H."/>
            <person name="Robinson S.J."/>
            <person name="Kagale S."/>
            <person name="Clarke W.E."/>
            <person name="Town C.D."/>
            <person name="Nixon J."/>
            <person name="Krishnakumar V."/>
            <person name="Bidwell S.L."/>
            <person name="Denoeud F."/>
            <person name="Belcram H."/>
            <person name="Links M.G."/>
            <person name="Just J."/>
            <person name="Clarke C."/>
            <person name="Bender T."/>
            <person name="Huebert T."/>
            <person name="Mason A.S."/>
            <person name="Pires J.C."/>
            <person name="Barker G."/>
            <person name="Moore J."/>
            <person name="Walley P.G."/>
            <person name="Manoli S."/>
            <person name="Batley J."/>
            <person name="Edwards D."/>
            <person name="Nelson M.N."/>
            <person name="Wang X."/>
            <person name="Paterson A.H."/>
            <person name="King G."/>
            <person name="Bancroft I."/>
            <person name="Chalhoub B."/>
            <person name="Sharpe A.G."/>
        </authorList>
    </citation>
    <scope>NUCLEOTIDE SEQUENCE [LARGE SCALE GENOMIC DNA]</scope>
    <source>
        <strain evidence="1">cv. TO1000</strain>
    </source>
</reference>
<evidence type="ECO:0000313" key="1">
    <source>
        <dbReference type="EnsemblPlants" id="Bo17037s010.1"/>
    </source>
</evidence>
<dbReference type="AlphaFoldDB" id="A0A0D3A099"/>
<reference evidence="1" key="2">
    <citation type="submission" date="2015-06" db="UniProtKB">
        <authorList>
            <consortium name="EnsemblPlants"/>
        </authorList>
    </citation>
    <scope>IDENTIFICATION</scope>
</reference>
<protein>
    <submittedName>
        <fullName evidence="1">Uncharacterized protein</fullName>
    </submittedName>
</protein>
<organism evidence="1 2">
    <name type="scientific">Brassica oleracea var. oleracea</name>
    <dbReference type="NCBI Taxonomy" id="109376"/>
    <lineage>
        <taxon>Eukaryota</taxon>
        <taxon>Viridiplantae</taxon>
        <taxon>Streptophyta</taxon>
        <taxon>Embryophyta</taxon>
        <taxon>Tracheophyta</taxon>
        <taxon>Spermatophyta</taxon>
        <taxon>Magnoliopsida</taxon>
        <taxon>eudicotyledons</taxon>
        <taxon>Gunneridae</taxon>
        <taxon>Pentapetalae</taxon>
        <taxon>rosids</taxon>
        <taxon>malvids</taxon>
        <taxon>Brassicales</taxon>
        <taxon>Brassicaceae</taxon>
        <taxon>Brassiceae</taxon>
        <taxon>Brassica</taxon>
    </lineage>
</organism>
<evidence type="ECO:0000313" key="2">
    <source>
        <dbReference type="Proteomes" id="UP000032141"/>
    </source>
</evidence>